<organism evidence="3 4">
    <name type="scientific">Mesorhabditis belari</name>
    <dbReference type="NCBI Taxonomy" id="2138241"/>
    <lineage>
        <taxon>Eukaryota</taxon>
        <taxon>Metazoa</taxon>
        <taxon>Ecdysozoa</taxon>
        <taxon>Nematoda</taxon>
        <taxon>Chromadorea</taxon>
        <taxon>Rhabditida</taxon>
        <taxon>Rhabditina</taxon>
        <taxon>Rhabditomorpha</taxon>
        <taxon>Rhabditoidea</taxon>
        <taxon>Rhabditidae</taxon>
        <taxon>Mesorhabditinae</taxon>
        <taxon>Mesorhabditis</taxon>
    </lineage>
</organism>
<dbReference type="InterPro" id="IPR016054">
    <property type="entry name" value="LY6_UPA_recep-like"/>
</dbReference>
<sequence length="138" mass="15629">MLSNTQWIYLEIFLLCLLNQVSAIVDCTHGFVGRMQASLSDDYIHINDTRMCAADWCIQVVIHGAYDDDNTFQQGVSSRCGYTGGDRSICQRSQSCTQISFYDGMKGNFSFCCCRETECNRPTAHLIDEIYGRSVHLK</sequence>
<protein>
    <recommendedName>
        <fullName evidence="2">UPAR/Ly6 domain-containing protein</fullName>
    </recommendedName>
</protein>
<accession>A0AAF3EF36</accession>
<reference evidence="4" key="1">
    <citation type="submission" date="2024-02" db="UniProtKB">
        <authorList>
            <consortium name="WormBaseParasite"/>
        </authorList>
    </citation>
    <scope>IDENTIFICATION</scope>
</reference>
<feature type="signal peptide" evidence="1">
    <location>
        <begin position="1"/>
        <end position="23"/>
    </location>
</feature>
<dbReference type="SMART" id="SM00134">
    <property type="entry name" value="LU"/>
    <property type="match status" value="1"/>
</dbReference>
<keyword evidence="3" id="KW-1185">Reference proteome</keyword>
<evidence type="ECO:0000313" key="4">
    <source>
        <dbReference type="WBParaSite" id="MBELARI_LOCUS12586"/>
    </source>
</evidence>
<feature type="chain" id="PRO_5042188612" description="UPAR/Ly6 domain-containing protein" evidence="1">
    <location>
        <begin position="24"/>
        <end position="138"/>
    </location>
</feature>
<dbReference type="AlphaFoldDB" id="A0AAF3EF36"/>
<evidence type="ECO:0000313" key="3">
    <source>
        <dbReference type="Proteomes" id="UP000887575"/>
    </source>
</evidence>
<name>A0AAF3EF36_9BILA</name>
<dbReference type="Proteomes" id="UP000887575">
    <property type="component" value="Unassembled WGS sequence"/>
</dbReference>
<keyword evidence="1" id="KW-0732">Signal</keyword>
<feature type="domain" description="UPAR/Ly6" evidence="2">
    <location>
        <begin position="25"/>
        <end position="131"/>
    </location>
</feature>
<evidence type="ECO:0000259" key="2">
    <source>
        <dbReference type="SMART" id="SM00134"/>
    </source>
</evidence>
<evidence type="ECO:0000256" key="1">
    <source>
        <dbReference type="SAM" id="SignalP"/>
    </source>
</evidence>
<dbReference type="WBParaSite" id="MBELARI_LOCUS12586">
    <property type="protein sequence ID" value="MBELARI_LOCUS12586"/>
    <property type="gene ID" value="MBELARI_LOCUS12586"/>
</dbReference>
<proteinExistence type="predicted"/>